<dbReference type="Gene3D" id="3.10.450.60">
    <property type="match status" value="1"/>
</dbReference>
<dbReference type="OrthoDB" id="407298at2759"/>
<dbReference type="GO" id="GO:1990136">
    <property type="term" value="F:linoleate 9S-lipoxygenase activity"/>
    <property type="evidence" value="ECO:0007669"/>
    <property type="project" value="UniProtKB-EC"/>
</dbReference>
<comment type="similarity">
    <text evidence="2 14">Belongs to the lipoxygenase family.</text>
</comment>
<keyword evidence="7 14" id="KW-0223">Dioxygenase</keyword>
<evidence type="ECO:0000256" key="6">
    <source>
        <dbReference type="ARBA" id="ARBA00022832"/>
    </source>
</evidence>
<dbReference type="GO" id="GO:0031408">
    <property type="term" value="P:oxylipin biosynthetic process"/>
    <property type="evidence" value="ECO:0007669"/>
    <property type="project" value="UniProtKB-UniRule"/>
</dbReference>
<dbReference type="Gene3D" id="1.20.245.10">
    <property type="entry name" value="Lipoxygenase-1, Domain 5"/>
    <property type="match status" value="1"/>
</dbReference>
<evidence type="ECO:0000256" key="2">
    <source>
        <dbReference type="ARBA" id="ARBA00009419"/>
    </source>
</evidence>
<evidence type="ECO:0000259" key="17">
    <source>
        <dbReference type="PROSITE" id="PS50095"/>
    </source>
</evidence>
<dbReference type="FunFam" id="4.10.372.10:FF:000001">
    <property type="entry name" value="Lipoxygenase"/>
    <property type="match status" value="1"/>
</dbReference>
<evidence type="ECO:0000313" key="19">
    <source>
        <dbReference type="EMBL" id="ONK55907.1"/>
    </source>
</evidence>
<name>A0A5P1E323_ASPOF</name>
<dbReference type="EMBL" id="CM007390">
    <property type="protein sequence ID" value="ONK55907.1"/>
    <property type="molecule type" value="Genomic_DNA"/>
</dbReference>
<dbReference type="InterPro" id="IPR001024">
    <property type="entry name" value="PLAT/LH2_dom"/>
</dbReference>
<dbReference type="PROSITE" id="PS00711">
    <property type="entry name" value="LIPOXYGENASE_1"/>
    <property type="match status" value="1"/>
</dbReference>
<dbReference type="FunFam" id="1.20.245.10:FF:000002">
    <property type="entry name" value="Lipoxygenase"/>
    <property type="match status" value="1"/>
</dbReference>
<dbReference type="GO" id="GO:0034440">
    <property type="term" value="P:lipid oxidation"/>
    <property type="evidence" value="ECO:0007669"/>
    <property type="project" value="InterPro"/>
</dbReference>
<dbReference type="SMART" id="SM00308">
    <property type="entry name" value="LH2"/>
    <property type="match status" value="1"/>
</dbReference>
<gene>
    <name evidence="19" type="ORF">A4U43_C10F2180</name>
</gene>
<keyword evidence="9 14" id="KW-0408">Iron</keyword>
<dbReference type="PROSITE" id="PS00081">
    <property type="entry name" value="LIPOXYGENASE_2"/>
    <property type="match status" value="1"/>
</dbReference>
<evidence type="ECO:0000256" key="5">
    <source>
        <dbReference type="ARBA" id="ARBA00022767"/>
    </source>
</evidence>
<dbReference type="UniPathway" id="UPA00382"/>
<evidence type="ECO:0000256" key="15">
    <source>
        <dbReference type="RuleBase" id="RU003975"/>
    </source>
</evidence>
<keyword evidence="10" id="KW-0443">Lipid metabolism</keyword>
<dbReference type="SUPFAM" id="SSF49723">
    <property type="entry name" value="Lipase/lipooxygenase domain (PLAT/LH2 domain)"/>
    <property type="match status" value="1"/>
</dbReference>
<dbReference type="GO" id="GO:0009611">
    <property type="term" value="P:response to wounding"/>
    <property type="evidence" value="ECO:0007669"/>
    <property type="project" value="UniProtKB-ARBA"/>
</dbReference>
<accession>A0A5P1E323</accession>
<dbReference type="FunFam" id="4.10.375.10:FF:000001">
    <property type="entry name" value="Lipoxygenase"/>
    <property type="match status" value="1"/>
</dbReference>
<comment type="function">
    <text evidence="15">Plant lipoxygenase may be involved in a number of diverse aspects of plant physiology including growth and development, pest resistance, and senescence or responses to wounding.</text>
</comment>
<dbReference type="InterPro" id="IPR001246">
    <property type="entry name" value="LipOase_plant"/>
</dbReference>
<dbReference type="Pfam" id="PF00305">
    <property type="entry name" value="Lipoxygenase"/>
    <property type="match status" value="1"/>
</dbReference>
<dbReference type="CDD" id="cd01751">
    <property type="entry name" value="PLAT_LH2"/>
    <property type="match status" value="1"/>
</dbReference>
<evidence type="ECO:0000256" key="13">
    <source>
        <dbReference type="PROSITE-ProRule" id="PRU00152"/>
    </source>
</evidence>
<comment type="caution">
    <text evidence="13">Lacks conserved residue(s) required for the propagation of feature annotation.</text>
</comment>
<dbReference type="InterPro" id="IPR036226">
    <property type="entry name" value="LipOase_C_sf"/>
</dbReference>
<comment type="catalytic activity">
    <reaction evidence="12">
        <text>(9Z,12Z)-octadecadienoate + O2 = (9S)-hydroperoxy-(10E,12Z)-octadecadienoate</text>
        <dbReference type="Rhea" id="RHEA:30291"/>
        <dbReference type="ChEBI" id="CHEBI:15379"/>
        <dbReference type="ChEBI" id="CHEBI:30245"/>
        <dbReference type="ChEBI" id="CHEBI:60955"/>
        <dbReference type="EC" id="1.13.11.58"/>
    </reaction>
</comment>
<dbReference type="SUPFAM" id="SSF48484">
    <property type="entry name" value="Lipoxigenase"/>
    <property type="match status" value="1"/>
</dbReference>
<feature type="domain" description="PLAT" evidence="17">
    <location>
        <begin position="37"/>
        <end position="162"/>
    </location>
</feature>
<dbReference type="PRINTS" id="PR00468">
    <property type="entry name" value="PLTLPOXGNASE"/>
</dbReference>
<dbReference type="PROSITE" id="PS50095">
    <property type="entry name" value="PLAT"/>
    <property type="match status" value="1"/>
</dbReference>
<feature type="compositionally biased region" description="Polar residues" evidence="16">
    <location>
        <begin position="240"/>
        <end position="251"/>
    </location>
</feature>
<protein>
    <recommendedName>
        <fullName evidence="15">Lipoxygenase</fullName>
        <ecNumber evidence="15">1.13.11.-</ecNumber>
    </recommendedName>
</protein>
<keyword evidence="11 15" id="KW-0275">Fatty acid biosynthesis</keyword>
<evidence type="ECO:0000256" key="14">
    <source>
        <dbReference type="RuleBase" id="RU003974"/>
    </source>
</evidence>
<dbReference type="InterPro" id="IPR042057">
    <property type="entry name" value="Lipoxy_PLAT/LH2"/>
</dbReference>
<keyword evidence="4 14" id="KW-0479">Metal-binding</keyword>
<evidence type="ECO:0000256" key="8">
    <source>
        <dbReference type="ARBA" id="ARBA00023002"/>
    </source>
</evidence>
<dbReference type="InterPro" id="IPR020834">
    <property type="entry name" value="LipOase_CS"/>
</dbReference>
<evidence type="ECO:0000256" key="7">
    <source>
        <dbReference type="ARBA" id="ARBA00022964"/>
    </source>
</evidence>
<reference evidence="20" key="1">
    <citation type="journal article" date="2017" name="Nat. Commun.">
        <title>The asparagus genome sheds light on the origin and evolution of a young Y chromosome.</title>
        <authorList>
            <person name="Harkess A."/>
            <person name="Zhou J."/>
            <person name="Xu C."/>
            <person name="Bowers J.E."/>
            <person name="Van der Hulst R."/>
            <person name="Ayyampalayam S."/>
            <person name="Mercati F."/>
            <person name="Riccardi P."/>
            <person name="McKain M.R."/>
            <person name="Kakrana A."/>
            <person name="Tang H."/>
            <person name="Ray J."/>
            <person name="Groenendijk J."/>
            <person name="Arikit S."/>
            <person name="Mathioni S.M."/>
            <person name="Nakano M."/>
            <person name="Shan H."/>
            <person name="Telgmann-Rauber A."/>
            <person name="Kanno A."/>
            <person name="Yue Z."/>
            <person name="Chen H."/>
            <person name="Li W."/>
            <person name="Chen Y."/>
            <person name="Xu X."/>
            <person name="Zhang Y."/>
            <person name="Luo S."/>
            <person name="Chen H."/>
            <person name="Gao J."/>
            <person name="Mao Z."/>
            <person name="Pires J.C."/>
            <person name="Luo M."/>
            <person name="Kudrna D."/>
            <person name="Wing R.A."/>
            <person name="Meyers B.C."/>
            <person name="Yi K."/>
            <person name="Kong H."/>
            <person name="Lavrijsen P."/>
            <person name="Sunseri F."/>
            <person name="Falavigna A."/>
            <person name="Ye Y."/>
            <person name="Leebens-Mack J.H."/>
            <person name="Chen G."/>
        </authorList>
    </citation>
    <scope>NUCLEOTIDE SEQUENCE [LARGE SCALE GENOMIC DNA]</scope>
    <source>
        <strain evidence="20">cv. DH0086</strain>
    </source>
</reference>
<comment type="cofactor">
    <cofactor evidence="1 14">
        <name>Fe cation</name>
        <dbReference type="ChEBI" id="CHEBI:24875"/>
    </cofactor>
</comment>
<keyword evidence="20" id="KW-1185">Reference proteome</keyword>
<dbReference type="InterPro" id="IPR020833">
    <property type="entry name" value="LipOase_Fe_BS"/>
</dbReference>
<dbReference type="Gene3D" id="4.10.375.10">
    <property type="entry name" value="Lipoxygenase-1, Domain 2"/>
    <property type="match status" value="1"/>
</dbReference>
<dbReference type="Gene3D" id="4.10.372.10">
    <property type="entry name" value="Lipoxygenase-1, Domain 3"/>
    <property type="match status" value="1"/>
</dbReference>
<dbReference type="InterPro" id="IPR036392">
    <property type="entry name" value="PLAT/LH2_dom_sf"/>
</dbReference>
<feature type="domain" description="Lipoxygenase" evidence="18">
    <location>
        <begin position="165"/>
        <end position="869"/>
    </location>
</feature>
<evidence type="ECO:0000256" key="3">
    <source>
        <dbReference type="ARBA" id="ARBA00022516"/>
    </source>
</evidence>
<dbReference type="Gene3D" id="2.60.60.20">
    <property type="entry name" value="PLAT/LH2 domain"/>
    <property type="match status" value="1"/>
</dbReference>
<organism evidence="19 20">
    <name type="scientific">Asparagus officinalis</name>
    <name type="common">Garden asparagus</name>
    <dbReference type="NCBI Taxonomy" id="4686"/>
    <lineage>
        <taxon>Eukaryota</taxon>
        <taxon>Viridiplantae</taxon>
        <taxon>Streptophyta</taxon>
        <taxon>Embryophyta</taxon>
        <taxon>Tracheophyta</taxon>
        <taxon>Spermatophyta</taxon>
        <taxon>Magnoliopsida</taxon>
        <taxon>Liliopsida</taxon>
        <taxon>Asparagales</taxon>
        <taxon>Asparagaceae</taxon>
        <taxon>Asparagoideae</taxon>
        <taxon>Asparagus</taxon>
    </lineage>
</organism>
<evidence type="ECO:0000256" key="10">
    <source>
        <dbReference type="ARBA" id="ARBA00023098"/>
    </source>
</evidence>
<dbReference type="EC" id="1.13.11.-" evidence="15"/>
<evidence type="ECO:0000313" key="20">
    <source>
        <dbReference type="Proteomes" id="UP000243459"/>
    </source>
</evidence>
<dbReference type="PANTHER" id="PTHR11771">
    <property type="entry name" value="LIPOXYGENASE"/>
    <property type="match status" value="1"/>
</dbReference>
<comment type="pathway">
    <text evidence="15">Lipid metabolism; oxylipin biosynthesis.</text>
</comment>
<keyword evidence="8 14" id="KW-0560">Oxidoreductase</keyword>
<keyword evidence="5 15" id="KW-0925">Oxylipin biosynthesis</keyword>
<dbReference type="PROSITE" id="PS51393">
    <property type="entry name" value="LIPOXYGENASE_3"/>
    <property type="match status" value="1"/>
</dbReference>
<evidence type="ECO:0000256" key="4">
    <source>
        <dbReference type="ARBA" id="ARBA00022723"/>
    </source>
</evidence>
<dbReference type="Proteomes" id="UP000243459">
    <property type="component" value="Chromosome 10"/>
</dbReference>
<keyword evidence="6" id="KW-0276">Fatty acid metabolism</keyword>
<dbReference type="InterPro" id="IPR027433">
    <property type="entry name" value="Lipoxygenase_dom_3"/>
</dbReference>
<dbReference type="AlphaFoldDB" id="A0A5P1E323"/>
<dbReference type="GO" id="GO:0006633">
    <property type="term" value="P:fatty acid biosynthetic process"/>
    <property type="evidence" value="ECO:0007669"/>
    <property type="project" value="UniProtKB-KW"/>
</dbReference>
<sequence>MLNSVVDSIKEKLEGGNEKAKIKGTVVLIKKNVLGSSDFNASILDNIYELVGKHVSFELVSATVSDPNDMMKGKVGEQAHLENWISFPSSIAAGESTFAVTFSWEEEQGVPGAVIVKNNHHSEFYLKSLTLENFPGKGRIHFVCNSWVYPVKYYNYDRVFFTNNTYLPINTPKTLKQYRKEELLHLRGDEIHGELQTHDRIYGYAFYNDLGEPDKGPSYARPVLGGSQEYPYPRRGRTSRPPTKTDPNTESRLPGIGLDIYVPRDERFGHLKLSDFLGNAIKVLAEALVPALNALFDKTPLEFDTFQDVLNLYERGIVLPDCPELDEIKDGFPLELIKDLLPSSGEHLFRLPTPDIIEEDKLAWRTDEEFGREMLAGDNPVIISRLQVFPPTSKLDPEMYGDQRSSITASHIEKNLEGLTVDQALSTHRLFILDHHDTLMPYLNRINSDTSSKIYATRTLLFLKDDDTLKPLAIELSLPNPKGEHLGAINKVFTPANDGIDGSIWHLAKAYAAVNDSGVHQLISHWLHTHAVIEPFVIATNRQLSALHPIYKLLSPHYRDTMNINALARQILINGNGILEATVFPGKYSMELSSFMYKNWKFTDQALPADLIKRGMAVEDSTQPNNIRLLIKDYPYAVDGLAIWSAIQIWVQDYCSIYYTNDETVKHDDELQAWWTEIREVGHGDKKNEPWWPSMNSLSNLTNTCTTIIWVASALHAAVNFGQYPYAGYLPNRPTISRQYMPEPSSAEYEELKRNPDRVFLKTITSQLQTILGVSLIEILSKHSSDEVYLGQRDTKEWTADDNALEAFKRFGNRLLEIENRIIEMNKDVGLKNRNGPVKLPYTLLYPSTSDFSRVGGLTGRGIPNSTSI</sequence>
<dbReference type="InterPro" id="IPR013819">
    <property type="entry name" value="LipOase_C"/>
</dbReference>
<evidence type="ECO:0000259" key="18">
    <source>
        <dbReference type="PROSITE" id="PS51393"/>
    </source>
</evidence>
<dbReference type="InterPro" id="IPR000907">
    <property type="entry name" value="LipOase"/>
</dbReference>
<proteinExistence type="inferred from homology"/>
<evidence type="ECO:0000256" key="1">
    <source>
        <dbReference type="ARBA" id="ARBA00001962"/>
    </source>
</evidence>
<feature type="region of interest" description="Disordered" evidence="16">
    <location>
        <begin position="217"/>
        <end position="252"/>
    </location>
</feature>
<dbReference type="GO" id="GO:0046872">
    <property type="term" value="F:metal ion binding"/>
    <property type="evidence" value="ECO:0007669"/>
    <property type="project" value="UniProtKB-UniRule"/>
</dbReference>
<evidence type="ECO:0000256" key="12">
    <source>
        <dbReference type="ARBA" id="ARBA00036508"/>
    </source>
</evidence>
<dbReference type="PRINTS" id="PR00087">
    <property type="entry name" value="LIPOXYGENASE"/>
</dbReference>
<dbReference type="OMA" id="CDNTPNE"/>
<keyword evidence="3 15" id="KW-0444">Lipid biosynthesis</keyword>
<dbReference type="Pfam" id="PF01477">
    <property type="entry name" value="PLAT"/>
    <property type="match status" value="1"/>
</dbReference>
<dbReference type="FunFam" id="3.10.450.60:FF:000002">
    <property type="entry name" value="Lipoxygenase"/>
    <property type="match status" value="1"/>
</dbReference>
<evidence type="ECO:0000256" key="9">
    <source>
        <dbReference type="ARBA" id="ARBA00023004"/>
    </source>
</evidence>
<dbReference type="Gramene" id="ONK55907">
    <property type="protein sequence ID" value="ONK55907"/>
    <property type="gene ID" value="A4U43_C10F2180"/>
</dbReference>
<evidence type="ECO:0000256" key="16">
    <source>
        <dbReference type="SAM" id="MobiDB-lite"/>
    </source>
</evidence>
<evidence type="ECO:0000256" key="11">
    <source>
        <dbReference type="ARBA" id="ARBA00023160"/>
    </source>
</evidence>